<name>A0A4R5QAY1_9PROT</name>
<accession>A0A4R5QAY1</accession>
<evidence type="ECO:0000313" key="3">
    <source>
        <dbReference type="Proteomes" id="UP000295096"/>
    </source>
</evidence>
<sequence length="77" mass="7706">MDRSPNGAAGTPVLAAIVIVILLALSACTATPPPRSYAQPGVPSTYTRQMHDAAYYTGADPAFPRTGKASGGGSGGE</sequence>
<reference evidence="2 3" key="1">
    <citation type="journal article" date="2016" name="J. Microbiol.">
        <title>Dankookia rubra gen. nov., sp. nov., an alphaproteobacterium isolated from sediment of a shallow stream.</title>
        <authorList>
            <person name="Kim W.H."/>
            <person name="Kim D.H."/>
            <person name="Kang K."/>
            <person name="Ahn T.Y."/>
        </authorList>
    </citation>
    <scope>NUCLEOTIDE SEQUENCE [LARGE SCALE GENOMIC DNA]</scope>
    <source>
        <strain evidence="2 3">JCM30602</strain>
    </source>
</reference>
<keyword evidence="3" id="KW-1185">Reference proteome</keyword>
<protein>
    <recommendedName>
        <fullName evidence="4">Lipoprotein</fullName>
    </recommendedName>
</protein>
<feature type="region of interest" description="Disordered" evidence="1">
    <location>
        <begin position="57"/>
        <end position="77"/>
    </location>
</feature>
<proteinExistence type="predicted"/>
<dbReference type="Proteomes" id="UP000295096">
    <property type="component" value="Unassembled WGS sequence"/>
</dbReference>
<evidence type="ECO:0008006" key="4">
    <source>
        <dbReference type="Google" id="ProtNLM"/>
    </source>
</evidence>
<dbReference type="AlphaFoldDB" id="A0A4R5QAY1"/>
<evidence type="ECO:0000313" key="2">
    <source>
        <dbReference type="EMBL" id="TDH59966.1"/>
    </source>
</evidence>
<dbReference type="EMBL" id="SMSJ01000048">
    <property type="protein sequence ID" value="TDH59966.1"/>
    <property type="molecule type" value="Genomic_DNA"/>
</dbReference>
<organism evidence="2 3">
    <name type="scientific">Dankookia rubra</name>
    <dbReference type="NCBI Taxonomy" id="1442381"/>
    <lineage>
        <taxon>Bacteria</taxon>
        <taxon>Pseudomonadati</taxon>
        <taxon>Pseudomonadota</taxon>
        <taxon>Alphaproteobacteria</taxon>
        <taxon>Acetobacterales</taxon>
        <taxon>Roseomonadaceae</taxon>
        <taxon>Dankookia</taxon>
    </lineage>
</organism>
<dbReference type="PROSITE" id="PS51257">
    <property type="entry name" value="PROKAR_LIPOPROTEIN"/>
    <property type="match status" value="1"/>
</dbReference>
<comment type="caution">
    <text evidence="2">The sequence shown here is derived from an EMBL/GenBank/DDBJ whole genome shotgun (WGS) entry which is preliminary data.</text>
</comment>
<dbReference type="RefSeq" id="WP_133291220.1">
    <property type="nucleotide sequence ID" value="NZ_SMSJ01000048.1"/>
</dbReference>
<gene>
    <name evidence="2" type="ORF">E2C06_24525</name>
</gene>
<evidence type="ECO:0000256" key="1">
    <source>
        <dbReference type="SAM" id="MobiDB-lite"/>
    </source>
</evidence>